<organism evidence="2 3">
    <name type="scientific">Flagellimonas hymeniacidonis</name>
    <dbReference type="NCBI Taxonomy" id="2603628"/>
    <lineage>
        <taxon>Bacteria</taxon>
        <taxon>Pseudomonadati</taxon>
        <taxon>Bacteroidota</taxon>
        <taxon>Flavobacteriia</taxon>
        <taxon>Flavobacteriales</taxon>
        <taxon>Flavobacteriaceae</taxon>
        <taxon>Flagellimonas</taxon>
    </lineage>
</organism>
<keyword evidence="3" id="KW-1185">Reference proteome</keyword>
<comment type="caution">
    <text evidence="2">The sequence shown here is derived from an EMBL/GenBank/DDBJ whole genome shotgun (WGS) entry which is preliminary data.</text>
</comment>
<feature type="region of interest" description="Disordered" evidence="1">
    <location>
        <begin position="179"/>
        <end position="206"/>
    </location>
</feature>
<reference evidence="2 3" key="1">
    <citation type="submission" date="2019-08" db="EMBL/GenBank/DDBJ databases">
        <title>Professor.</title>
        <authorList>
            <person name="Park J.S."/>
        </authorList>
    </citation>
    <scope>NUCLEOTIDE SEQUENCE [LARGE SCALE GENOMIC DNA]</scope>
    <source>
        <strain evidence="2 3">176CP5-101</strain>
    </source>
</reference>
<dbReference type="Proteomes" id="UP000321456">
    <property type="component" value="Unassembled WGS sequence"/>
</dbReference>
<evidence type="ECO:0000313" key="3">
    <source>
        <dbReference type="Proteomes" id="UP000321456"/>
    </source>
</evidence>
<dbReference type="PROSITE" id="PS51257">
    <property type="entry name" value="PROKAR_LIPOPROTEIN"/>
    <property type="match status" value="1"/>
</dbReference>
<evidence type="ECO:0000313" key="2">
    <source>
        <dbReference type="EMBL" id="TXN36776.1"/>
    </source>
</evidence>
<dbReference type="AlphaFoldDB" id="A0A5C8V5X1"/>
<name>A0A5C8V5X1_9FLAO</name>
<accession>A0A5C8V5X1</accession>
<proteinExistence type="predicted"/>
<gene>
    <name evidence="2" type="ORF">FVB32_00380</name>
</gene>
<dbReference type="RefSeq" id="WP_147740610.1">
    <property type="nucleotide sequence ID" value="NZ_VRUR01000001.1"/>
</dbReference>
<protein>
    <submittedName>
        <fullName evidence="2">Uncharacterized protein</fullName>
    </submittedName>
</protein>
<sequence length="388" mass="42441">MKKIYVLMLLVFGISCNDTSDVLGENFTRGGLVVWEEVPETFRLNFLDIETVEFSHGVEDPNDNIISYDLDLTYGDITVDQFITITTFPNTLTITGLDILAALNLTPEEVDVSVPLEFVATVNTTNGVFSAAATDFDSSTNTNNGGEGGPELFDNPGFNQAVNFSLNFFLPPPKKLRGTSFEEPFGNDERYTKPGGETESEELTNNPGERAVMYTAVGTGVDDEIGFKTEVFFVDGDLGFTSERIGVSTDAEAVGGQFVDGVQGYQIEDIDGLLRLTFDRVPVDNVANPSSGVQIQYFAEEDDHESGDNLTITAFIERAGGETETLELLNISGTDIDNGLEGRWILVDSGFLTDIVAYTLIMETNIDSGNEDIYFDQMLVYTVTEDSE</sequence>
<dbReference type="EMBL" id="VRUR01000001">
    <property type="protein sequence ID" value="TXN36776.1"/>
    <property type="molecule type" value="Genomic_DNA"/>
</dbReference>
<evidence type="ECO:0000256" key="1">
    <source>
        <dbReference type="SAM" id="MobiDB-lite"/>
    </source>
</evidence>